<dbReference type="SUPFAM" id="SSF53335">
    <property type="entry name" value="S-adenosyl-L-methionine-dependent methyltransferases"/>
    <property type="match status" value="1"/>
</dbReference>
<dbReference type="Proteomes" id="UP000565262">
    <property type="component" value="Unassembled WGS sequence"/>
</dbReference>
<dbReference type="PANTHER" id="PTHR11579:SF0">
    <property type="entry name" value="PROTEIN-L-ISOASPARTATE(D-ASPARTATE) O-METHYLTRANSFERASE"/>
    <property type="match status" value="1"/>
</dbReference>
<dbReference type="AlphaFoldDB" id="A0A839IKI6"/>
<evidence type="ECO:0000313" key="8">
    <source>
        <dbReference type="EMBL" id="MBB1485019.1"/>
    </source>
</evidence>
<evidence type="ECO:0000256" key="1">
    <source>
        <dbReference type="ARBA" id="ARBA00004496"/>
    </source>
</evidence>
<comment type="function">
    <text evidence="7">Catalyzes the methyl esterification of L-isoaspartyl residues in peptides and proteins that result from spontaneous decomposition of normal L-aspartyl and L-asparaginyl residues. It plays a role in the repair and/or degradation of damaged proteins.</text>
</comment>
<protein>
    <recommendedName>
        <fullName evidence="7">Protein-L-isoaspartate O-methyltransferase</fullName>
        <ecNumber evidence="7">2.1.1.77</ecNumber>
    </recommendedName>
    <alternativeName>
        <fullName evidence="7">L-isoaspartyl protein carboxyl methyltransferase</fullName>
    </alternativeName>
    <alternativeName>
        <fullName evidence="7">Protein L-isoaspartyl methyltransferase</fullName>
    </alternativeName>
    <alternativeName>
        <fullName evidence="7">Protein-beta-aspartate methyltransferase</fullName>
        <shortName evidence="7">PIMT</shortName>
    </alternativeName>
</protein>
<evidence type="ECO:0000313" key="9">
    <source>
        <dbReference type="Proteomes" id="UP000565262"/>
    </source>
</evidence>
<comment type="similarity">
    <text evidence="2 7">Belongs to the methyltransferase superfamily. L-isoaspartyl/D-aspartyl protein methyltransferase family.</text>
</comment>
<dbReference type="PANTHER" id="PTHR11579">
    <property type="entry name" value="PROTEIN-L-ISOASPARTATE O-METHYLTRANSFERASE"/>
    <property type="match status" value="1"/>
</dbReference>
<reference evidence="8 9" key="1">
    <citation type="submission" date="2020-08" db="EMBL/GenBank/DDBJ databases">
        <title>Oceanospirillum sp. nov. isolated from marine sediment.</title>
        <authorList>
            <person name="Ji X."/>
        </authorList>
    </citation>
    <scope>NUCLEOTIDE SEQUENCE [LARGE SCALE GENOMIC DNA]</scope>
    <source>
        <strain evidence="8 9">D5</strain>
    </source>
</reference>
<evidence type="ECO:0000256" key="7">
    <source>
        <dbReference type="HAMAP-Rule" id="MF_00090"/>
    </source>
</evidence>
<evidence type="ECO:0000256" key="6">
    <source>
        <dbReference type="ARBA" id="ARBA00022691"/>
    </source>
</evidence>
<evidence type="ECO:0000256" key="5">
    <source>
        <dbReference type="ARBA" id="ARBA00022679"/>
    </source>
</evidence>
<dbReference type="NCBIfam" id="NF001453">
    <property type="entry name" value="PRK00312.1"/>
    <property type="match status" value="1"/>
</dbReference>
<dbReference type="Pfam" id="PF01135">
    <property type="entry name" value="PCMT"/>
    <property type="match status" value="1"/>
</dbReference>
<gene>
    <name evidence="7" type="primary">pcm</name>
    <name evidence="8" type="ORF">H4O21_00110</name>
</gene>
<dbReference type="EMBL" id="JACJFM010000001">
    <property type="protein sequence ID" value="MBB1485019.1"/>
    <property type="molecule type" value="Genomic_DNA"/>
</dbReference>
<comment type="caution">
    <text evidence="8">The sequence shown here is derived from an EMBL/GenBank/DDBJ whole genome shotgun (WGS) entry which is preliminary data.</text>
</comment>
<keyword evidence="5 7" id="KW-0808">Transferase</keyword>
<keyword evidence="6 7" id="KW-0949">S-adenosyl-L-methionine</keyword>
<accession>A0A839IKI6</accession>
<keyword evidence="4 7" id="KW-0489">Methyltransferase</keyword>
<organism evidence="8 9">
    <name type="scientific">Oceanospirillum sediminis</name>
    <dbReference type="NCBI Taxonomy" id="2760088"/>
    <lineage>
        <taxon>Bacteria</taxon>
        <taxon>Pseudomonadati</taxon>
        <taxon>Pseudomonadota</taxon>
        <taxon>Gammaproteobacteria</taxon>
        <taxon>Oceanospirillales</taxon>
        <taxon>Oceanospirillaceae</taxon>
        <taxon>Oceanospirillum</taxon>
    </lineage>
</organism>
<evidence type="ECO:0000256" key="4">
    <source>
        <dbReference type="ARBA" id="ARBA00022603"/>
    </source>
</evidence>
<dbReference type="InterPro" id="IPR029063">
    <property type="entry name" value="SAM-dependent_MTases_sf"/>
</dbReference>
<dbReference type="PROSITE" id="PS01279">
    <property type="entry name" value="PCMT"/>
    <property type="match status" value="1"/>
</dbReference>
<dbReference type="Gene3D" id="3.40.50.150">
    <property type="entry name" value="Vaccinia Virus protein VP39"/>
    <property type="match status" value="1"/>
</dbReference>
<dbReference type="EC" id="2.1.1.77" evidence="7"/>
<dbReference type="GO" id="GO:0005737">
    <property type="term" value="C:cytoplasm"/>
    <property type="evidence" value="ECO:0007669"/>
    <property type="project" value="UniProtKB-SubCell"/>
</dbReference>
<feature type="active site" evidence="7">
    <location>
        <position position="71"/>
    </location>
</feature>
<dbReference type="GO" id="GO:0004719">
    <property type="term" value="F:protein-L-isoaspartate (D-aspartate) O-methyltransferase activity"/>
    <property type="evidence" value="ECO:0007669"/>
    <property type="project" value="UniProtKB-UniRule"/>
</dbReference>
<dbReference type="CDD" id="cd02440">
    <property type="entry name" value="AdoMet_MTases"/>
    <property type="match status" value="1"/>
</dbReference>
<evidence type="ECO:0000256" key="2">
    <source>
        <dbReference type="ARBA" id="ARBA00005369"/>
    </source>
</evidence>
<name>A0A839IKI6_9GAMM</name>
<comment type="subcellular location">
    <subcellularLocation>
        <location evidence="1 7">Cytoplasm</location>
    </subcellularLocation>
</comment>
<dbReference type="GO" id="GO:0030091">
    <property type="term" value="P:protein repair"/>
    <property type="evidence" value="ECO:0007669"/>
    <property type="project" value="UniProtKB-UniRule"/>
</dbReference>
<dbReference type="NCBIfam" id="TIGR00080">
    <property type="entry name" value="pimt"/>
    <property type="match status" value="1"/>
</dbReference>
<dbReference type="HAMAP" id="MF_00090">
    <property type="entry name" value="PIMT"/>
    <property type="match status" value="1"/>
</dbReference>
<keyword evidence="3 7" id="KW-0963">Cytoplasm</keyword>
<proteinExistence type="inferred from homology"/>
<evidence type="ECO:0000256" key="3">
    <source>
        <dbReference type="ARBA" id="ARBA00022490"/>
    </source>
</evidence>
<dbReference type="GO" id="GO:0032259">
    <property type="term" value="P:methylation"/>
    <property type="evidence" value="ECO:0007669"/>
    <property type="project" value="UniProtKB-KW"/>
</dbReference>
<dbReference type="FunFam" id="3.40.50.150:FF:000010">
    <property type="entry name" value="Protein-L-isoaspartate O-methyltransferase"/>
    <property type="match status" value="1"/>
</dbReference>
<keyword evidence="9" id="KW-1185">Reference proteome</keyword>
<comment type="catalytic activity">
    <reaction evidence="7">
        <text>[protein]-L-isoaspartate + S-adenosyl-L-methionine = [protein]-L-isoaspartate alpha-methyl ester + S-adenosyl-L-homocysteine</text>
        <dbReference type="Rhea" id="RHEA:12705"/>
        <dbReference type="Rhea" id="RHEA-COMP:12143"/>
        <dbReference type="Rhea" id="RHEA-COMP:12144"/>
        <dbReference type="ChEBI" id="CHEBI:57856"/>
        <dbReference type="ChEBI" id="CHEBI:59789"/>
        <dbReference type="ChEBI" id="CHEBI:90596"/>
        <dbReference type="ChEBI" id="CHEBI:90598"/>
        <dbReference type="EC" id="2.1.1.77"/>
    </reaction>
</comment>
<sequence length="222" mass="25081">MSERWNLNGIGMTSQRTRDRMVQRLRDQGIKNEELLTELACLPRHIFVDEALSHRAYEDIALPIGYQQTLSRPWIVARMTECLLELPQRPVRVLEIGTGSGYQTALLARLFNTIFTVERIASFQNKTSSRFSALGLNNIRMKHGDGFEGWPDVSPFDAIIVTAAPEFIPEALLTQLKPSGCMLLPVGNCNQQELVRIIRTSHGYQKESLESVRFVPLLDGVV</sequence>
<dbReference type="InterPro" id="IPR000682">
    <property type="entry name" value="PCMT"/>
</dbReference>